<gene>
    <name evidence="1" type="ORF">EVAR_33826_1</name>
</gene>
<sequence>MELRLVPSRENYHILRTLIQFSPKQFFTLAFVRTQDSAIQGATKPLNYNIKLKKRVSSKIDIGKPSAEVLFNGEPLYFLIRYNKRHPLLLALSSKRMRHLLQRTTYTN</sequence>
<name>A0A4C1VA89_EUMVA</name>
<dbReference type="EMBL" id="BGZK01000306">
    <property type="protein sequence ID" value="GBP35623.1"/>
    <property type="molecule type" value="Genomic_DNA"/>
</dbReference>
<comment type="caution">
    <text evidence="1">The sequence shown here is derived from an EMBL/GenBank/DDBJ whole genome shotgun (WGS) entry which is preliminary data.</text>
</comment>
<keyword evidence="2" id="KW-1185">Reference proteome</keyword>
<dbReference type="Proteomes" id="UP000299102">
    <property type="component" value="Unassembled WGS sequence"/>
</dbReference>
<accession>A0A4C1VA89</accession>
<evidence type="ECO:0000313" key="1">
    <source>
        <dbReference type="EMBL" id="GBP35623.1"/>
    </source>
</evidence>
<reference evidence="1 2" key="1">
    <citation type="journal article" date="2019" name="Commun. Biol.">
        <title>The bagworm genome reveals a unique fibroin gene that provides high tensile strength.</title>
        <authorList>
            <person name="Kono N."/>
            <person name="Nakamura H."/>
            <person name="Ohtoshi R."/>
            <person name="Tomita M."/>
            <person name="Numata K."/>
            <person name="Arakawa K."/>
        </authorList>
    </citation>
    <scope>NUCLEOTIDE SEQUENCE [LARGE SCALE GENOMIC DNA]</scope>
</reference>
<protein>
    <submittedName>
        <fullName evidence="1">Uncharacterized protein</fullName>
    </submittedName>
</protein>
<proteinExistence type="predicted"/>
<organism evidence="1 2">
    <name type="scientific">Eumeta variegata</name>
    <name type="common">Bagworm moth</name>
    <name type="synonym">Eumeta japonica</name>
    <dbReference type="NCBI Taxonomy" id="151549"/>
    <lineage>
        <taxon>Eukaryota</taxon>
        <taxon>Metazoa</taxon>
        <taxon>Ecdysozoa</taxon>
        <taxon>Arthropoda</taxon>
        <taxon>Hexapoda</taxon>
        <taxon>Insecta</taxon>
        <taxon>Pterygota</taxon>
        <taxon>Neoptera</taxon>
        <taxon>Endopterygota</taxon>
        <taxon>Lepidoptera</taxon>
        <taxon>Glossata</taxon>
        <taxon>Ditrysia</taxon>
        <taxon>Tineoidea</taxon>
        <taxon>Psychidae</taxon>
        <taxon>Oiketicinae</taxon>
        <taxon>Eumeta</taxon>
    </lineage>
</organism>
<dbReference type="AlphaFoldDB" id="A0A4C1VA89"/>
<evidence type="ECO:0000313" key="2">
    <source>
        <dbReference type="Proteomes" id="UP000299102"/>
    </source>
</evidence>